<gene>
    <name evidence="4" type="ORF">NTJ_04461</name>
</gene>
<feature type="coiled-coil region" evidence="2">
    <location>
        <begin position="350"/>
        <end position="384"/>
    </location>
</feature>
<protein>
    <submittedName>
        <fullName evidence="4">Zinc finger protein</fullName>
    </submittedName>
</protein>
<dbReference type="Proteomes" id="UP001307889">
    <property type="component" value="Chromosome 3"/>
</dbReference>
<keyword evidence="2" id="KW-0175">Coiled coil</keyword>
<dbReference type="InterPro" id="IPR052797">
    <property type="entry name" value="RegFact_GeneExpr_CellDeath"/>
</dbReference>
<dbReference type="PROSITE" id="PS00028">
    <property type="entry name" value="ZINC_FINGER_C2H2_1"/>
    <property type="match status" value="1"/>
</dbReference>
<reference evidence="4 5" key="1">
    <citation type="submission" date="2023-09" db="EMBL/GenBank/DDBJ databases">
        <title>Nesidiocoris tenuis whole genome shotgun sequence.</title>
        <authorList>
            <person name="Shibata T."/>
            <person name="Shimoda M."/>
            <person name="Kobayashi T."/>
            <person name="Uehara T."/>
        </authorList>
    </citation>
    <scope>NUCLEOTIDE SEQUENCE [LARGE SCALE GENOMIC DNA]</scope>
    <source>
        <strain evidence="4 5">Japan</strain>
    </source>
</reference>
<keyword evidence="5" id="KW-1185">Reference proteome</keyword>
<evidence type="ECO:0000313" key="5">
    <source>
        <dbReference type="Proteomes" id="UP001307889"/>
    </source>
</evidence>
<dbReference type="EMBL" id="AP028911">
    <property type="protein sequence ID" value="BES91653.1"/>
    <property type="molecule type" value="Genomic_DNA"/>
</dbReference>
<feature type="domain" description="C2H2-type" evidence="3">
    <location>
        <begin position="3"/>
        <end position="31"/>
    </location>
</feature>
<dbReference type="Pfam" id="PF00096">
    <property type="entry name" value="zf-C2H2"/>
    <property type="match status" value="1"/>
</dbReference>
<dbReference type="InterPro" id="IPR013087">
    <property type="entry name" value="Znf_C2H2_type"/>
</dbReference>
<feature type="domain" description="C2H2-type" evidence="3">
    <location>
        <begin position="33"/>
        <end position="61"/>
    </location>
</feature>
<name>A0ABN7AHX5_9HEMI</name>
<organism evidence="4 5">
    <name type="scientific">Nesidiocoris tenuis</name>
    <dbReference type="NCBI Taxonomy" id="355587"/>
    <lineage>
        <taxon>Eukaryota</taxon>
        <taxon>Metazoa</taxon>
        <taxon>Ecdysozoa</taxon>
        <taxon>Arthropoda</taxon>
        <taxon>Hexapoda</taxon>
        <taxon>Insecta</taxon>
        <taxon>Pterygota</taxon>
        <taxon>Neoptera</taxon>
        <taxon>Paraneoptera</taxon>
        <taxon>Hemiptera</taxon>
        <taxon>Heteroptera</taxon>
        <taxon>Panheteroptera</taxon>
        <taxon>Cimicomorpha</taxon>
        <taxon>Miridae</taxon>
        <taxon>Dicyphina</taxon>
        <taxon>Nesidiocoris</taxon>
    </lineage>
</organism>
<keyword evidence="1" id="KW-0863">Zinc-finger</keyword>
<sequence>MDFPCSLCVKKFATQRNLTRHIRRIHRSDNCKLQCYHCQFETKFKTSLIRHITLQHSPEQPSKSRFLAGIECECPLCNTIFSGTSREKMIEHYMDTHGVILEEELLEFEDQDRFMSWKEGTEQLEVCQFTCRSGPHDRREYVIRYYRCFRDGFFKRKSKGLRRVKVKGSIKINGICPAVIKTETNKTTGVVRVTYVRTHVGHSRELGLLTLSKSERAEIARNLAMGIPQKTILDHARESMKSGEVRRSHLTTPKDIWNIRQSFNLPRTERISSINGNDSTNDDETCVEVMLEDPDVFAFDEPESAILADETSVEVSGDETITFVVEDPTHGRIVICVNKENTNTLEYLINEELSKRQSQLNEKKMKIRRKVEELLENVENDEQAEIFLKALLPIGRSIQAHSFHSENTI</sequence>
<evidence type="ECO:0000313" key="4">
    <source>
        <dbReference type="EMBL" id="BES91653.1"/>
    </source>
</evidence>
<keyword evidence="1" id="KW-0479">Metal-binding</keyword>
<proteinExistence type="predicted"/>
<evidence type="ECO:0000256" key="2">
    <source>
        <dbReference type="SAM" id="Coils"/>
    </source>
</evidence>
<evidence type="ECO:0000259" key="3">
    <source>
        <dbReference type="PROSITE" id="PS50157"/>
    </source>
</evidence>
<dbReference type="PANTHER" id="PTHR33936:SF24">
    <property type="entry name" value="C2H2-TYPE DOMAIN-CONTAINING PROTEIN"/>
    <property type="match status" value="1"/>
</dbReference>
<dbReference type="PANTHER" id="PTHR33936">
    <property type="entry name" value="PROTEIN CBG17840"/>
    <property type="match status" value="1"/>
</dbReference>
<dbReference type="Gene3D" id="3.30.160.60">
    <property type="entry name" value="Classic Zinc Finger"/>
    <property type="match status" value="1"/>
</dbReference>
<dbReference type="PROSITE" id="PS50157">
    <property type="entry name" value="ZINC_FINGER_C2H2_2"/>
    <property type="match status" value="2"/>
</dbReference>
<keyword evidence="1" id="KW-0862">Zinc</keyword>
<dbReference type="SMART" id="SM00355">
    <property type="entry name" value="ZnF_C2H2"/>
    <property type="match status" value="3"/>
</dbReference>
<accession>A0ABN7AHX5</accession>
<evidence type="ECO:0000256" key="1">
    <source>
        <dbReference type="PROSITE-ProRule" id="PRU00042"/>
    </source>
</evidence>